<accession>A0A821IZ91</accession>
<proteinExistence type="predicted"/>
<dbReference type="EMBL" id="CAJOBP010035631">
    <property type="protein sequence ID" value="CAF4710170.1"/>
    <property type="molecule type" value="Genomic_DNA"/>
</dbReference>
<evidence type="ECO:0000313" key="2">
    <source>
        <dbReference type="Proteomes" id="UP000663873"/>
    </source>
</evidence>
<sequence length="252" mass="28944">MKYPVQKLIDAINSDLSSVVASNEFNVPERTIRAHRQKPDQKIGGGRPRYLNDEQEDYLVSLFKLLPEFGFTITANVALKLSNEYFKSIGLSFVPRRKWLKLFIKRHRTEVKWKKEEKMEKIRAQKFTEQTRKSWFSLLKSTLIKLDLMDKPAQIFNCDETGFSDKTKRQHVIVTSTTRHVFEKDGGGGKHHTTALIAINAAGQVISPFIVYAGKTLMNVWCKGGPDGSRYAVTKKAIKYNIYCFLICIYLS</sequence>
<organism evidence="1 2">
    <name type="scientific">Rotaria socialis</name>
    <dbReference type="NCBI Taxonomy" id="392032"/>
    <lineage>
        <taxon>Eukaryota</taxon>
        <taxon>Metazoa</taxon>
        <taxon>Spiralia</taxon>
        <taxon>Gnathifera</taxon>
        <taxon>Rotifera</taxon>
        <taxon>Eurotatoria</taxon>
        <taxon>Bdelloidea</taxon>
        <taxon>Philodinida</taxon>
        <taxon>Philodinidae</taxon>
        <taxon>Rotaria</taxon>
    </lineage>
</organism>
<dbReference type="AlphaFoldDB" id="A0A821IZ91"/>
<dbReference type="Proteomes" id="UP000663873">
    <property type="component" value="Unassembled WGS sequence"/>
</dbReference>
<keyword evidence="2" id="KW-1185">Reference proteome</keyword>
<name>A0A821IZ91_9BILA</name>
<comment type="caution">
    <text evidence="1">The sequence shown here is derived from an EMBL/GenBank/DDBJ whole genome shotgun (WGS) entry which is preliminary data.</text>
</comment>
<reference evidence="1" key="1">
    <citation type="submission" date="2021-02" db="EMBL/GenBank/DDBJ databases">
        <authorList>
            <person name="Nowell W R."/>
        </authorList>
    </citation>
    <scope>NUCLEOTIDE SEQUENCE</scope>
</reference>
<evidence type="ECO:0000313" key="1">
    <source>
        <dbReference type="EMBL" id="CAF4710170.1"/>
    </source>
</evidence>
<protein>
    <submittedName>
        <fullName evidence="1">Uncharacterized protein</fullName>
    </submittedName>
</protein>
<gene>
    <name evidence="1" type="ORF">UJA718_LOCUS36697</name>
</gene>